<comment type="caution">
    <text evidence="1">The sequence shown here is derived from an EMBL/GenBank/DDBJ whole genome shotgun (WGS) entry which is preliminary data.</text>
</comment>
<reference evidence="1" key="1">
    <citation type="submission" date="2022-03" db="EMBL/GenBank/DDBJ databases">
        <authorList>
            <person name="Sayadi A."/>
        </authorList>
    </citation>
    <scope>NUCLEOTIDE SEQUENCE</scope>
</reference>
<proteinExistence type="predicted"/>
<dbReference type="Proteomes" id="UP001152888">
    <property type="component" value="Unassembled WGS sequence"/>
</dbReference>
<dbReference type="AlphaFoldDB" id="A0A9P0PMB1"/>
<keyword evidence="2" id="KW-1185">Reference proteome</keyword>
<evidence type="ECO:0000313" key="2">
    <source>
        <dbReference type="Proteomes" id="UP001152888"/>
    </source>
</evidence>
<protein>
    <submittedName>
        <fullName evidence="1">Uncharacterized protein</fullName>
    </submittedName>
</protein>
<dbReference type="EMBL" id="CAKOFQ010007067">
    <property type="protein sequence ID" value="CAH1989606.1"/>
    <property type="molecule type" value="Genomic_DNA"/>
</dbReference>
<name>A0A9P0PMB1_ACAOB</name>
<evidence type="ECO:0000313" key="1">
    <source>
        <dbReference type="EMBL" id="CAH1989606.1"/>
    </source>
</evidence>
<sequence>MRPYQSIQRKSRSLAHPRIRVYKIYYNSWVIKHLL</sequence>
<gene>
    <name evidence="1" type="ORF">ACAOBT_LOCUS19122</name>
</gene>
<accession>A0A9P0PMB1</accession>
<organism evidence="1 2">
    <name type="scientific">Acanthoscelides obtectus</name>
    <name type="common">Bean weevil</name>
    <name type="synonym">Bruchus obtectus</name>
    <dbReference type="NCBI Taxonomy" id="200917"/>
    <lineage>
        <taxon>Eukaryota</taxon>
        <taxon>Metazoa</taxon>
        <taxon>Ecdysozoa</taxon>
        <taxon>Arthropoda</taxon>
        <taxon>Hexapoda</taxon>
        <taxon>Insecta</taxon>
        <taxon>Pterygota</taxon>
        <taxon>Neoptera</taxon>
        <taxon>Endopterygota</taxon>
        <taxon>Coleoptera</taxon>
        <taxon>Polyphaga</taxon>
        <taxon>Cucujiformia</taxon>
        <taxon>Chrysomeloidea</taxon>
        <taxon>Chrysomelidae</taxon>
        <taxon>Bruchinae</taxon>
        <taxon>Bruchini</taxon>
        <taxon>Acanthoscelides</taxon>
    </lineage>
</organism>